<dbReference type="STRING" id="1379270.GEMMAAP_04910"/>
<accession>A0A143BNG4</accession>
<dbReference type="InterPro" id="IPR011669">
    <property type="entry name" value="DgcN-like"/>
</dbReference>
<dbReference type="EMBL" id="CP011454">
    <property type="protein sequence ID" value="AMW06558.1"/>
    <property type="molecule type" value="Genomic_DNA"/>
</dbReference>
<name>A0A143BNG4_9BACT</name>
<dbReference type="AlphaFoldDB" id="A0A143BNG4"/>
<dbReference type="InterPro" id="IPR035086">
    <property type="entry name" value="DgcN-like_C"/>
</dbReference>
<dbReference type="PIRSF" id="PIRSF026760">
    <property type="entry name" value="UCP026760"/>
    <property type="match status" value="1"/>
</dbReference>
<keyword evidence="4" id="KW-1185">Reference proteome</keyword>
<evidence type="ECO:0000313" key="3">
    <source>
        <dbReference type="EMBL" id="AMW06558.1"/>
    </source>
</evidence>
<feature type="domain" description="D-glutamate N-acetyltransferase-like C-terminal" evidence="1">
    <location>
        <begin position="133"/>
        <end position="331"/>
    </location>
</feature>
<organism evidence="3 4">
    <name type="scientific">Gemmatimonas phototrophica</name>
    <dbReference type="NCBI Taxonomy" id="1379270"/>
    <lineage>
        <taxon>Bacteria</taxon>
        <taxon>Pseudomonadati</taxon>
        <taxon>Gemmatimonadota</taxon>
        <taxon>Gemmatimonadia</taxon>
        <taxon>Gemmatimonadales</taxon>
        <taxon>Gemmatimonadaceae</taxon>
        <taxon>Gemmatimonas</taxon>
    </lineage>
</organism>
<dbReference type="Gene3D" id="3.40.50.720">
    <property type="entry name" value="NAD(P)-binding Rossmann-like Domain"/>
    <property type="match status" value="1"/>
</dbReference>
<feature type="domain" description="D-glutamate N-acetyltransferase-like N-terminal" evidence="2">
    <location>
        <begin position="34"/>
        <end position="127"/>
    </location>
</feature>
<dbReference type="KEGG" id="gph:GEMMAAP_04910"/>
<sequence length="348" mass="36445">MILAEGHFGPQSSKTANACLRYIPNEVVAVLDSTQTGRTAQDILGLGGAIPVVGSFAEGMALAPTALLIGIAPAGGQFPEAWRAIVNQSLRAGLDVWSGLHTLLGDDAEFHALATKHGAVIRDLRRPPAMLDVGSGRVRELDATIVLTVGTDCNIGKMTTQLQVQQAVQARGPRVNFAATGQTGILVAGRGIAVDAVVADFIAGAAEALTMEAAHDAEIVLVEGQGSLLHPAYSGVTLGLMHGSLPHAMVLCAQPTRVSINRNAWVPIPPLTDVITLYERMMAPLRPSPVIAVALNTFDLDDEAAQQAIARAQEETGLPVTDPVRFDPSPIAEAIAAFHARRKLVVPS</sequence>
<proteinExistence type="predicted"/>
<dbReference type="Gene3D" id="3.40.50.300">
    <property type="entry name" value="P-loop containing nucleotide triphosphate hydrolases"/>
    <property type="match status" value="1"/>
</dbReference>
<dbReference type="eggNOG" id="COG3367">
    <property type="taxonomic scope" value="Bacteria"/>
</dbReference>
<protein>
    <recommendedName>
        <fullName evidence="5">EBNA-1 nuclear protein</fullName>
    </recommendedName>
</protein>
<dbReference type="Proteomes" id="UP000076404">
    <property type="component" value="Chromosome"/>
</dbReference>
<gene>
    <name evidence="3" type="ORF">GEMMAAP_04910</name>
</gene>
<dbReference type="PANTHER" id="PTHR40690:SF1">
    <property type="entry name" value="DUF1611 DOMAIN-CONTAINING PROTEIN"/>
    <property type="match status" value="1"/>
</dbReference>
<dbReference type="InterPro" id="IPR035402">
    <property type="entry name" value="DgcN-like_N"/>
</dbReference>
<evidence type="ECO:0008006" key="5">
    <source>
        <dbReference type="Google" id="ProtNLM"/>
    </source>
</evidence>
<reference evidence="3 4" key="2">
    <citation type="journal article" date="2016" name="Environ. Microbiol. Rep.">
        <title>Metagenomic evidence for the presence of phototrophic Gemmatimonadetes bacteria in diverse environments.</title>
        <authorList>
            <person name="Zeng Y."/>
            <person name="Baumbach J."/>
            <person name="Barbosa E.G."/>
            <person name="Azevedo V."/>
            <person name="Zhang C."/>
            <person name="Koblizek M."/>
        </authorList>
    </citation>
    <scope>NUCLEOTIDE SEQUENCE [LARGE SCALE GENOMIC DNA]</scope>
    <source>
        <strain evidence="3 4">AP64</strain>
    </source>
</reference>
<dbReference type="SUPFAM" id="SSF52540">
    <property type="entry name" value="P-loop containing nucleoside triphosphate hydrolases"/>
    <property type="match status" value="1"/>
</dbReference>
<evidence type="ECO:0000313" key="4">
    <source>
        <dbReference type="Proteomes" id="UP000076404"/>
    </source>
</evidence>
<dbReference type="Pfam" id="PF07755">
    <property type="entry name" value="DUF1611"/>
    <property type="match status" value="1"/>
</dbReference>
<dbReference type="PANTHER" id="PTHR40690">
    <property type="entry name" value="GLL3100 PROTEIN"/>
    <property type="match status" value="1"/>
</dbReference>
<dbReference type="InterPro" id="IPR027417">
    <property type="entry name" value="P-loop_NTPase"/>
</dbReference>
<evidence type="ECO:0000259" key="2">
    <source>
        <dbReference type="Pfam" id="PF17396"/>
    </source>
</evidence>
<dbReference type="Pfam" id="PF17396">
    <property type="entry name" value="DUF1611_N"/>
    <property type="match status" value="1"/>
</dbReference>
<reference evidence="3 4" key="1">
    <citation type="journal article" date="2014" name="Proc. Natl. Acad. Sci. U.S.A.">
        <title>Functional type 2 photosynthetic reaction centers found in the rare bacterial phylum Gemmatimonadetes.</title>
        <authorList>
            <person name="Zeng Y."/>
            <person name="Feng F."/>
            <person name="Medova H."/>
            <person name="Dean J."/>
            <person name="Koblizek M."/>
        </authorList>
    </citation>
    <scope>NUCLEOTIDE SEQUENCE [LARGE SCALE GENOMIC DNA]</scope>
    <source>
        <strain evidence="3 4">AP64</strain>
    </source>
</reference>
<evidence type="ECO:0000259" key="1">
    <source>
        <dbReference type="Pfam" id="PF07755"/>
    </source>
</evidence>